<dbReference type="Pfam" id="PF00076">
    <property type="entry name" value="RRM_1"/>
    <property type="match status" value="3"/>
</dbReference>
<dbReference type="HOGENOM" id="CLU_020939_0_0_1"/>
<dbReference type="PANTHER" id="PTHR24012">
    <property type="entry name" value="RNA BINDING PROTEIN"/>
    <property type="match status" value="1"/>
</dbReference>
<reference evidence="6 7" key="1">
    <citation type="journal article" date="2012" name="Eukaryot. Cell">
        <title>Draft genome sequence of Wickerhamomyces ciferrii NRRL Y-1031 F-60-10.</title>
        <authorList>
            <person name="Schneider J."/>
            <person name="Andrea H."/>
            <person name="Blom J."/>
            <person name="Jaenicke S."/>
            <person name="Ruckert C."/>
            <person name="Schorsch C."/>
            <person name="Szczepanowski R."/>
            <person name="Farwick M."/>
            <person name="Goesmann A."/>
            <person name="Puhler A."/>
            <person name="Schaffer S."/>
            <person name="Tauch A."/>
            <person name="Kohler T."/>
            <person name="Brinkrolf K."/>
        </authorList>
    </citation>
    <scope>NUCLEOTIDE SEQUENCE [LARGE SCALE GENOMIC DNA]</scope>
    <source>
        <strain evidence="7">ATCC 14091 / BCRC 22168 / CBS 111 / JCM 3599 / NBRC 0793 / NRRL Y-1031 F-60-10</strain>
    </source>
</reference>
<evidence type="ECO:0000313" key="7">
    <source>
        <dbReference type="Proteomes" id="UP000009328"/>
    </source>
</evidence>
<dbReference type="EMBL" id="CAIF01000048">
    <property type="protein sequence ID" value="CCH42541.1"/>
    <property type="molecule type" value="Genomic_DNA"/>
</dbReference>
<feature type="compositionally biased region" description="Polar residues" evidence="4">
    <location>
        <begin position="8"/>
        <end position="20"/>
    </location>
</feature>
<dbReference type="InterPro" id="IPR000504">
    <property type="entry name" value="RRM_dom"/>
</dbReference>
<dbReference type="FunCoup" id="K0KHQ2">
    <property type="interactions" value="85"/>
</dbReference>
<feature type="region of interest" description="Disordered" evidence="4">
    <location>
        <begin position="1"/>
        <end position="28"/>
    </location>
</feature>
<comment type="caution">
    <text evidence="6">The sequence shown here is derived from an EMBL/GenBank/DDBJ whole genome shotgun (WGS) entry which is preliminary data.</text>
</comment>
<dbReference type="InterPro" id="IPR035979">
    <property type="entry name" value="RBD_domain_sf"/>
</dbReference>
<accession>K0KHQ2</accession>
<feature type="domain" description="RRM" evidence="5">
    <location>
        <begin position="480"/>
        <end position="555"/>
    </location>
</feature>
<feature type="domain" description="RRM" evidence="5">
    <location>
        <begin position="135"/>
        <end position="208"/>
    </location>
</feature>
<keyword evidence="1" id="KW-0677">Repeat</keyword>
<dbReference type="GO" id="GO:0003723">
    <property type="term" value="F:RNA binding"/>
    <property type="evidence" value="ECO:0007669"/>
    <property type="project" value="UniProtKB-UniRule"/>
</dbReference>
<dbReference type="eggNOG" id="KOG0123">
    <property type="taxonomic scope" value="Eukaryota"/>
</dbReference>
<gene>
    <name evidence="6" type="ORF">BN7_2085</name>
</gene>
<name>K0KHQ2_WICCF</name>
<dbReference type="PROSITE" id="PS50102">
    <property type="entry name" value="RRM"/>
    <property type="match status" value="4"/>
</dbReference>
<keyword evidence="7" id="KW-1185">Reference proteome</keyword>
<evidence type="ECO:0000256" key="4">
    <source>
        <dbReference type="SAM" id="MobiDB-lite"/>
    </source>
</evidence>
<dbReference type="Proteomes" id="UP000009328">
    <property type="component" value="Unassembled WGS sequence"/>
</dbReference>
<feature type="region of interest" description="Disordered" evidence="4">
    <location>
        <begin position="70"/>
        <end position="92"/>
    </location>
</feature>
<dbReference type="InParanoid" id="K0KHQ2"/>
<evidence type="ECO:0000256" key="1">
    <source>
        <dbReference type="ARBA" id="ARBA00022737"/>
    </source>
</evidence>
<evidence type="ECO:0000313" key="6">
    <source>
        <dbReference type="EMBL" id="CCH42541.1"/>
    </source>
</evidence>
<evidence type="ECO:0000259" key="5">
    <source>
        <dbReference type="PROSITE" id="PS50102"/>
    </source>
</evidence>
<keyword evidence="2 3" id="KW-0694">RNA-binding</keyword>
<dbReference type="AlphaFoldDB" id="K0KHQ2"/>
<dbReference type="Gene3D" id="3.30.70.330">
    <property type="match status" value="4"/>
</dbReference>
<dbReference type="CDD" id="cd00590">
    <property type="entry name" value="RRM_SF"/>
    <property type="match status" value="2"/>
</dbReference>
<proteinExistence type="predicted"/>
<dbReference type="InterPro" id="IPR012677">
    <property type="entry name" value="Nucleotide-bd_a/b_plait_sf"/>
</dbReference>
<sequence>MPTPTKLGLSSNMPSFTSGTRPGDNSKDRMNELFNDFKRLNIQDSNIAKNASSNRITHIDLSAANDENRKPVIVTSKSSGPNEKKPTSPFNLSSNLVESLELTHRHQDRTKVNSMKENALLYGNGSHSYENNTTVTLYVGDLDQKVTEKSLSSLFTKYESFLSAKLCYSPTTRLSLGYGYVNFSSDTDANRATEDLNYTLVANKEIRIMPYVKGKDKSFMSTNVFVSNLNTRELTLRLFYERFRHVGKILSCKLDVRKRQGFISFESKDTAEDFVKNYNTALIDGCNIHCSIHIPKSLRNFSSDYNGGEVSKSQSYSESLKSIKPSLVKSNTEESLTTIVHTPKRPENESHPKDEEFNQIYVKGLPITVTDDEIDAIFEPFGRIMEIYKETVANFKSTWCLVTFETHQSAVNAIENCHKVSYKGKNITCVKALKKAERQKILNSKPILQTPSPPKQLFNERESNNSFTQIHEKANKVNSTNLFVYNLPHSVNENFFKLFLRSYTLDGRVIKFSFQRGANENYIEFEKKSDAVTIHQKLNGVNLSGLIIQTSLIQLDDGVKNQESKKNPDKYQRKVIENNDMNNFQNKSKEHIHQQHTNFYPFDRSSNFHSNPASPPIAGYQAPSLSTYSSIHSLMNSIPSLSTYPSTESTSANPVVQNINGKPYRLIPVSNTPSLNEKSLNNLEQKRAHSLLNYHDLYSTSYDPKLSESLQKDLEKLALRQIDFLSYPSATRPNNLRKILNYMFMTFWDNSVDDVESFVKSVETHPEYVHLFKGRLIAAIKILGYER</sequence>
<feature type="domain" description="RRM" evidence="5">
    <location>
        <begin position="358"/>
        <end position="446"/>
    </location>
</feature>
<feature type="domain" description="RRM" evidence="5">
    <location>
        <begin position="222"/>
        <end position="295"/>
    </location>
</feature>
<organism evidence="6 7">
    <name type="scientific">Wickerhamomyces ciferrii (strain ATCC 14091 / BCRC 22168 / CBS 111 / JCM 3599 / NBRC 0793 / NRRL Y-1031 F-60-10)</name>
    <name type="common">Yeast</name>
    <name type="synonym">Pichia ciferrii</name>
    <dbReference type="NCBI Taxonomy" id="1206466"/>
    <lineage>
        <taxon>Eukaryota</taxon>
        <taxon>Fungi</taxon>
        <taxon>Dikarya</taxon>
        <taxon>Ascomycota</taxon>
        <taxon>Saccharomycotina</taxon>
        <taxon>Saccharomycetes</taxon>
        <taxon>Phaffomycetales</taxon>
        <taxon>Wickerhamomycetaceae</taxon>
        <taxon>Wickerhamomyces</taxon>
    </lineage>
</organism>
<dbReference type="STRING" id="1206466.K0KHQ2"/>
<evidence type="ECO:0000256" key="2">
    <source>
        <dbReference type="ARBA" id="ARBA00022884"/>
    </source>
</evidence>
<dbReference type="SUPFAM" id="SSF54928">
    <property type="entry name" value="RNA-binding domain, RBD"/>
    <property type="match status" value="2"/>
</dbReference>
<protein>
    <submittedName>
        <fullName evidence="6">Polyadenylate-binding protein 1</fullName>
    </submittedName>
</protein>
<dbReference type="SMART" id="SM00360">
    <property type="entry name" value="RRM"/>
    <property type="match status" value="4"/>
</dbReference>
<evidence type="ECO:0000256" key="3">
    <source>
        <dbReference type="PROSITE-ProRule" id="PRU00176"/>
    </source>
</evidence>